<dbReference type="AlphaFoldDB" id="A0A139A1N0"/>
<reference evidence="2 3" key="1">
    <citation type="journal article" date="2015" name="Genome Biol. Evol.">
        <title>Phylogenomic analyses indicate that early fungi evolved digesting cell walls of algal ancestors of land plants.</title>
        <authorList>
            <person name="Chang Y."/>
            <person name="Wang S."/>
            <person name="Sekimoto S."/>
            <person name="Aerts A.L."/>
            <person name="Choi C."/>
            <person name="Clum A."/>
            <person name="LaButti K.M."/>
            <person name="Lindquist E.A."/>
            <person name="Yee Ngan C."/>
            <person name="Ohm R.A."/>
            <person name="Salamov A.A."/>
            <person name="Grigoriev I.V."/>
            <person name="Spatafora J.W."/>
            <person name="Berbee M.L."/>
        </authorList>
    </citation>
    <scope>NUCLEOTIDE SEQUENCE [LARGE SCALE GENOMIC DNA]</scope>
    <source>
        <strain evidence="2 3">JEL478</strain>
    </source>
</reference>
<dbReference type="EMBL" id="KQ965819">
    <property type="protein sequence ID" value="KXS10651.1"/>
    <property type="molecule type" value="Genomic_DNA"/>
</dbReference>
<evidence type="ECO:0000313" key="3">
    <source>
        <dbReference type="Proteomes" id="UP000070544"/>
    </source>
</evidence>
<feature type="region of interest" description="Disordered" evidence="1">
    <location>
        <begin position="20"/>
        <end position="104"/>
    </location>
</feature>
<feature type="compositionally biased region" description="Pro residues" evidence="1">
    <location>
        <begin position="41"/>
        <end position="50"/>
    </location>
</feature>
<dbReference type="Proteomes" id="UP000070544">
    <property type="component" value="Unassembled WGS sequence"/>
</dbReference>
<evidence type="ECO:0000256" key="1">
    <source>
        <dbReference type="SAM" id="MobiDB-lite"/>
    </source>
</evidence>
<protein>
    <submittedName>
        <fullName evidence="2">Uncharacterized protein</fullName>
    </submittedName>
</protein>
<sequence>MPSGGPTPPHLATITFEAASPPIFHQRHLNPLQSGLQPHTGPTPPTPPLPRRPETIRDGRVHGSKGRERADTGVAMRGFGRYQSGNGRGGLGGVFGTAGEGGAE</sequence>
<evidence type="ECO:0000313" key="2">
    <source>
        <dbReference type="EMBL" id="KXS10651.1"/>
    </source>
</evidence>
<keyword evidence="3" id="KW-1185">Reference proteome</keyword>
<gene>
    <name evidence="2" type="ORF">M427DRAFT_61858</name>
</gene>
<name>A0A139A1N0_GONPJ</name>
<feature type="compositionally biased region" description="Basic and acidic residues" evidence="1">
    <location>
        <begin position="51"/>
        <end position="71"/>
    </location>
</feature>
<organism evidence="2 3">
    <name type="scientific">Gonapodya prolifera (strain JEL478)</name>
    <name type="common">Monoblepharis prolifera</name>
    <dbReference type="NCBI Taxonomy" id="1344416"/>
    <lineage>
        <taxon>Eukaryota</taxon>
        <taxon>Fungi</taxon>
        <taxon>Fungi incertae sedis</taxon>
        <taxon>Chytridiomycota</taxon>
        <taxon>Chytridiomycota incertae sedis</taxon>
        <taxon>Monoblepharidomycetes</taxon>
        <taxon>Monoblepharidales</taxon>
        <taxon>Gonapodyaceae</taxon>
        <taxon>Gonapodya</taxon>
    </lineage>
</organism>
<proteinExistence type="predicted"/>
<feature type="compositionally biased region" description="Gly residues" evidence="1">
    <location>
        <begin position="86"/>
        <end position="104"/>
    </location>
</feature>
<accession>A0A139A1N0</accession>